<organism evidence="1 2">
    <name type="scientific">Lindgomyces ingoldianus</name>
    <dbReference type="NCBI Taxonomy" id="673940"/>
    <lineage>
        <taxon>Eukaryota</taxon>
        <taxon>Fungi</taxon>
        <taxon>Dikarya</taxon>
        <taxon>Ascomycota</taxon>
        <taxon>Pezizomycotina</taxon>
        <taxon>Dothideomycetes</taxon>
        <taxon>Pleosporomycetidae</taxon>
        <taxon>Pleosporales</taxon>
        <taxon>Lindgomycetaceae</taxon>
        <taxon>Lindgomyces</taxon>
    </lineage>
</organism>
<comment type="caution">
    <text evidence="1">The sequence shown here is derived from an EMBL/GenBank/DDBJ whole genome shotgun (WGS) entry which is preliminary data.</text>
</comment>
<evidence type="ECO:0000313" key="2">
    <source>
        <dbReference type="Proteomes" id="UP000799755"/>
    </source>
</evidence>
<name>A0ACB6QTY1_9PLEO</name>
<reference evidence="1" key="1">
    <citation type="journal article" date="2020" name="Stud. Mycol.">
        <title>101 Dothideomycetes genomes: a test case for predicting lifestyles and emergence of pathogens.</title>
        <authorList>
            <person name="Haridas S."/>
            <person name="Albert R."/>
            <person name="Binder M."/>
            <person name="Bloem J."/>
            <person name="Labutti K."/>
            <person name="Salamov A."/>
            <person name="Andreopoulos B."/>
            <person name="Baker S."/>
            <person name="Barry K."/>
            <person name="Bills G."/>
            <person name="Bluhm B."/>
            <person name="Cannon C."/>
            <person name="Castanera R."/>
            <person name="Culley D."/>
            <person name="Daum C."/>
            <person name="Ezra D."/>
            <person name="Gonzalez J."/>
            <person name="Henrissat B."/>
            <person name="Kuo A."/>
            <person name="Liang C."/>
            <person name="Lipzen A."/>
            <person name="Lutzoni F."/>
            <person name="Magnuson J."/>
            <person name="Mondo S."/>
            <person name="Nolan M."/>
            <person name="Ohm R."/>
            <person name="Pangilinan J."/>
            <person name="Park H.-J."/>
            <person name="Ramirez L."/>
            <person name="Alfaro M."/>
            <person name="Sun H."/>
            <person name="Tritt A."/>
            <person name="Yoshinaga Y."/>
            <person name="Zwiers L.-H."/>
            <person name="Turgeon B."/>
            <person name="Goodwin S."/>
            <person name="Spatafora J."/>
            <person name="Crous P."/>
            <person name="Grigoriev I."/>
        </authorList>
    </citation>
    <scope>NUCLEOTIDE SEQUENCE</scope>
    <source>
        <strain evidence="1">ATCC 200398</strain>
    </source>
</reference>
<dbReference type="Proteomes" id="UP000799755">
    <property type="component" value="Unassembled WGS sequence"/>
</dbReference>
<protein>
    <submittedName>
        <fullName evidence="1">Uncharacterized protein</fullName>
    </submittedName>
</protein>
<keyword evidence="2" id="KW-1185">Reference proteome</keyword>
<accession>A0ACB6QTY1</accession>
<evidence type="ECO:0000313" key="1">
    <source>
        <dbReference type="EMBL" id="KAF2470033.1"/>
    </source>
</evidence>
<dbReference type="EMBL" id="MU003509">
    <property type="protein sequence ID" value="KAF2470033.1"/>
    <property type="molecule type" value="Genomic_DNA"/>
</dbReference>
<proteinExistence type="predicted"/>
<gene>
    <name evidence="1" type="ORF">BDR25DRAFT_369957</name>
</gene>
<sequence>MARSTRSNTSAREFPLTAASTRSRRSRPAEKAITISRSSSGPLAATSALSTRARSLQPTDTAPQSATQTSNAVVQPQPVTMAKQTTKAVPSKTKQPPAPQTAIITTAKRNAWGDSRAATESQMMSSHATLLVQSNIISVDTATKLAQPWHENGVLDFQWESQHLDPSRKHDVKMIDLDKAKKMHARKDVAEKKMLAEYCMGKIDEWGKPKGWKEGVVLEDEEDVDSAYAQVPAPTPVLTPTPAPTRGKNKATSGRVSKSTPNRHFSTIIEEASTPASPLPSTVTTPADYKEFGYFDLAAIGRERGLITRGNADALRARLVADDVAVRNGTAREMAPYRKPGAKQARNRMLKKEKVEEKGKSEPVDRKQSSEDGE</sequence>